<dbReference type="EMBL" id="CAJVPQ010013131">
    <property type="protein sequence ID" value="CAG8734567.1"/>
    <property type="molecule type" value="Genomic_DNA"/>
</dbReference>
<protein>
    <submittedName>
        <fullName evidence="1">3657_t:CDS:1</fullName>
    </submittedName>
</protein>
<evidence type="ECO:0000313" key="1">
    <source>
        <dbReference type="EMBL" id="CAG8734567.1"/>
    </source>
</evidence>
<gene>
    <name evidence="1" type="ORF">FCALED_LOCUS15211</name>
</gene>
<evidence type="ECO:0000313" key="2">
    <source>
        <dbReference type="Proteomes" id="UP000789570"/>
    </source>
</evidence>
<keyword evidence="2" id="KW-1185">Reference proteome</keyword>
<accession>A0A9N9II97</accession>
<proteinExistence type="predicted"/>
<organism evidence="1 2">
    <name type="scientific">Funneliformis caledonium</name>
    <dbReference type="NCBI Taxonomy" id="1117310"/>
    <lineage>
        <taxon>Eukaryota</taxon>
        <taxon>Fungi</taxon>
        <taxon>Fungi incertae sedis</taxon>
        <taxon>Mucoromycota</taxon>
        <taxon>Glomeromycotina</taxon>
        <taxon>Glomeromycetes</taxon>
        <taxon>Glomerales</taxon>
        <taxon>Glomeraceae</taxon>
        <taxon>Funneliformis</taxon>
    </lineage>
</organism>
<comment type="caution">
    <text evidence="1">The sequence shown here is derived from an EMBL/GenBank/DDBJ whole genome shotgun (WGS) entry which is preliminary data.</text>
</comment>
<reference evidence="1" key="1">
    <citation type="submission" date="2021-06" db="EMBL/GenBank/DDBJ databases">
        <authorList>
            <person name="Kallberg Y."/>
            <person name="Tangrot J."/>
            <person name="Rosling A."/>
        </authorList>
    </citation>
    <scope>NUCLEOTIDE SEQUENCE</scope>
    <source>
        <strain evidence="1">UK204</strain>
    </source>
</reference>
<dbReference type="Proteomes" id="UP000789570">
    <property type="component" value="Unassembled WGS sequence"/>
</dbReference>
<name>A0A9N9II97_9GLOM</name>
<dbReference type="AlphaFoldDB" id="A0A9N9II97"/>
<sequence length="63" mass="7287">GKNYSIISVTADFNVARRRFWNTRKYCIDDLLMGAKKKLDQSDFNTLKGSALIIYIAECRQLI</sequence>
<feature type="non-terminal residue" evidence="1">
    <location>
        <position position="1"/>
    </location>
</feature>